<dbReference type="OrthoDB" id="2440770at2759"/>
<dbReference type="AlphaFoldDB" id="A0A397IJR1"/>
<gene>
    <name evidence="1" type="ORF">Glove_217g103</name>
</gene>
<sequence>MGNKKCRIKYVHTLRSLDVTFLSGHRARTSANSNCSRAPAQINMTSNIIASTIQFEFDSWKPSNKLKKLYNHFNNTVLNQFSCVPCSYCSRLLYPSDTKTYPLTEVFPNVPLCFHPKLADEKIASCKPFLNPLTCQTLPKLDCISNEIALVPMYHRIYLSPIHLSCSLALYTDTIGALLENNTIQSWYHPTLLAAVSWLHQNNNFFKIYDHFYDHGSINGPPLIFPTARILSTSENNIRSITQANLQPADIIIPNTNFNHFKMHLL</sequence>
<proteinExistence type="predicted"/>
<name>A0A397IJR1_9GLOM</name>
<comment type="caution">
    <text evidence="1">The sequence shown here is derived from an EMBL/GenBank/DDBJ whole genome shotgun (WGS) entry which is preliminary data.</text>
</comment>
<evidence type="ECO:0000313" key="1">
    <source>
        <dbReference type="EMBL" id="RHZ75102.1"/>
    </source>
</evidence>
<dbReference type="STRING" id="1348612.A0A397IJR1"/>
<keyword evidence="2" id="KW-1185">Reference proteome</keyword>
<organism evidence="1 2">
    <name type="scientific">Diversispora epigaea</name>
    <dbReference type="NCBI Taxonomy" id="1348612"/>
    <lineage>
        <taxon>Eukaryota</taxon>
        <taxon>Fungi</taxon>
        <taxon>Fungi incertae sedis</taxon>
        <taxon>Mucoromycota</taxon>
        <taxon>Glomeromycotina</taxon>
        <taxon>Glomeromycetes</taxon>
        <taxon>Diversisporales</taxon>
        <taxon>Diversisporaceae</taxon>
        <taxon>Diversispora</taxon>
    </lineage>
</organism>
<dbReference type="EMBL" id="PQFF01000202">
    <property type="protein sequence ID" value="RHZ75102.1"/>
    <property type="molecule type" value="Genomic_DNA"/>
</dbReference>
<protein>
    <submittedName>
        <fullName evidence="1">Uncharacterized protein</fullName>
    </submittedName>
</protein>
<reference evidence="1 2" key="1">
    <citation type="submission" date="2018-08" db="EMBL/GenBank/DDBJ databases">
        <title>Genome and evolution of the arbuscular mycorrhizal fungus Diversispora epigaea (formerly Glomus versiforme) and its bacterial endosymbionts.</title>
        <authorList>
            <person name="Sun X."/>
            <person name="Fei Z."/>
            <person name="Harrison M."/>
        </authorList>
    </citation>
    <scope>NUCLEOTIDE SEQUENCE [LARGE SCALE GENOMIC DNA]</scope>
    <source>
        <strain evidence="1 2">IT104</strain>
    </source>
</reference>
<dbReference type="Proteomes" id="UP000266861">
    <property type="component" value="Unassembled WGS sequence"/>
</dbReference>
<accession>A0A397IJR1</accession>
<evidence type="ECO:0000313" key="2">
    <source>
        <dbReference type="Proteomes" id="UP000266861"/>
    </source>
</evidence>